<dbReference type="GO" id="GO:0004674">
    <property type="term" value="F:protein serine/threonine kinase activity"/>
    <property type="evidence" value="ECO:0007669"/>
    <property type="project" value="UniProtKB-KW"/>
</dbReference>
<dbReference type="Proteomes" id="UP000572680">
    <property type="component" value="Unassembled WGS sequence"/>
</dbReference>
<sequence length="141" mass="15387">MCTPEYHPSPRFMADEVLERAVLATPSSVGLLRDLAEAHLNKWGLTSVVDDATLVISELLTNAVKAKPRHLMGFRLMAWRVVLYVEVFDESSEDAVPTAPDGGLLESGRGLHIVAALSRHWGQRREPGGGKTVYALLDLPG</sequence>
<comment type="caution">
    <text evidence="3">The sequence shown here is derived from an EMBL/GenBank/DDBJ whole genome shotgun (WGS) entry which is preliminary data.</text>
</comment>
<feature type="domain" description="Histidine kinase/HSP90-like ATPase" evidence="2">
    <location>
        <begin position="24"/>
        <end position="133"/>
    </location>
</feature>
<organism evidence="3 4">
    <name type="scientific">Actinomadura namibiensis</name>
    <dbReference type="NCBI Taxonomy" id="182080"/>
    <lineage>
        <taxon>Bacteria</taxon>
        <taxon>Bacillati</taxon>
        <taxon>Actinomycetota</taxon>
        <taxon>Actinomycetes</taxon>
        <taxon>Streptosporangiales</taxon>
        <taxon>Thermomonosporaceae</taxon>
        <taxon>Actinomadura</taxon>
    </lineage>
</organism>
<reference evidence="3 4" key="1">
    <citation type="submission" date="2020-08" db="EMBL/GenBank/DDBJ databases">
        <title>Genomic Encyclopedia of Type Strains, Phase IV (KMG-IV): sequencing the most valuable type-strain genomes for metagenomic binning, comparative biology and taxonomic classification.</title>
        <authorList>
            <person name="Goeker M."/>
        </authorList>
    </citation>
    <scope>NUCLEOTIDE SEQUENCE [LARGE SCALE GENOMIC DNA]</scope>
    <source>
        <strain evidence="3 4">DSM 44197</strain>
    </source>
</reference>
<dbReference type="SUPFAM" id="SSF55874">
    <property type="entry name" value="ATPase domain of HSP90 chaperone/DNA topoisomerase II/histidine kinase"/>
    <property type="match status" value="1"/>
</dbReference>
<keyword evidence="1" id="KW-0808">Transferase</keyword>
<dbReference type="Gene3D" id="3.30.565.10">
    <property type="entry name" value="Histidine kinase-like ATPase, C-terminal domain"/>
    <property type="match status" value="1"/>
</dbReference>
<dbReference type="PANTHER" id="PTHR35526">
    <property type="entry name" value="ANTI-SIGMA-F FACTOR RSBW-RELATED"/>
    <property type="match status" value="1"/>
</dbReference>
<proteinExistence type="predicted"/>
<dbReference type="Pfam" id="PF13581">
    <property type="entry name" value="HATPase_c_2"/>
    <property type="match status" value="1"/>
</dbReference>
<dbReference type="InterPro" id="IPR050267">
    <property type="entry name" value="Anti-sigma-factor_SerPK"/>
</dbReference>
<dbReference type="AlphaFoldDB" id="A0A7W3LX06"/>
<gene>
    <name evidence="3" type="ORF">HNR61_007546</name>
</gene>
<dbReference type="InterPro" id="IPR003594">
    <property type="entry name" value="HATPase_dom"/>
</dbReference>
<dbReference type="InterPro" id="IPR036890">
    <property type="entry name" value="HATPase_C_sf"/>
</dbReference>
<accession>A0A7W3LX06</accession>
<evidence type="ECO:0000313" key="4">
    <source>
        <dbReference type="Proteomes" id="UP000572680"/>
    </source>
</evidence>
<name>A0A7W3LX06_ACTNM</name>
<dbReference type="RefSeq" id="WP_182847812.1">
    <property type="nucleotide sequence ID" value="NZ_BAAALP010000026.1"/>
</dbReference>
<dbReference type="PANTHER" id="PTHR35526:SF3">
    <property type="entry name" value="ANTI-SIGMA-F FACTOR RSBW"/>
    <property type="match status" value="1"/>
</dbReference>
<keyword evidence="1" id="KW-0723">Serine/threonine-protein kinase</keyword>
<protein>
    <submittedName>
        <fullName evidence="3">Anti-sigma regulatory factor (Ser/Thr protein kinase)</fullName>
    </submittedName>
</protein>
<evidence type="ECO:0000313" key="3">
    <source>
        <dbReference type="EMBL" id="MBA8955864.1"/>
    </source>
</evidence>
<keyword evidence="1" id="KW-0418">Kinase</keyword>
<keyword evidence="4" id="KW-1185">Reference proteome</keyword>
<evidence type="ECO:0000256" key="1">
    <source>
        <dbReference type="ARBA" id="ARBA00022527"/>
    </source>
</evidence>
<evidence type="ECO:0000259" key="2">
    <source>
        <dbReference type="Pfam" id="PF13581"/>
    </source>
</evidence>
<dbReference type="EMBL" id="JACJIA010000013">
    <property type="protein sequence ID" value="MBA8955864.1"/>
    <property type="molecule type" value="Genomic_DNA"/>
</dbReference>
<dbReference type="CDD" id="cd16936">
    <property type="entry name" value="HATPase_RsbW-like"/>
    <property type="match status" value="1"/>
</dbReference>